<reference evidence="1 2" key="1">
    <citation type="submission" date="2021-01" db="EMBL/GenBank/DDBJ databases">
        <title>Belnapia mucosa sp. nov. and Belnapia arida sp. nov., isolated from the Tabernas Desert (Almeria, Spain).</title>
        <authorList>
            <person name="Molina-Menor E."/>
            <person name="Vidal-Verdu A."/>
            <person name="Calonge A."/>
            <person name="Satari L."/>
            <person name="Pereto J."/>
            <person name="Porcar M."/>
        </authorList>
    </citation>
    <scope>NUCLEOTIDE SEQUENCE [LARGE SCALE GENOMIC DNA]</scope>
    <source>
        <strain evidence="1 2">T18</strain>
    </source>
</reference>
<evidence type="ECO:0000313" key="1">
    <source>
        <dbReference type="EMBL" id="MBL6081505.1"/>
    </source>
</evidence>
<dbReference type="EMBL" id="JAETWB010000028">
    <property type="protein sequence ID" value="MBL6081505.1"/>
    <property type="molecule type" value="Genomic_DNA"/>
</dbReference>
<protein>
    <submittedName>
        <fullName evidence="1">DUF3182 family protein</fullName>
    </submittedName>
</protein>
<keyword evidence="2" id="KW-1185">Reference proteome</keyword>
<sequence length="370" mass="39012">MGDFQVQRGVVAVYSDPKRGFAHSHERATREGIARQLAALKDFDFVGEYEPGTRYPGPVYLVPSDTLVGLGAAAALGLRGEHDLFGGVVPQAFVATKAITHPLVSPDAAAPPGWSPAFGHRVSGAVLSGFTAFACVDARRAGKRLLERGPVRVKPVRATGGRGQVVVSDMAALEAALDRVETVTFSDDGLVLEENLAAVTTYSVGQVRVAELVATYCGTQCLTQDNSGAAVYGGSKLFVVRGGFEALAELGLPDEARLAVSQAQTYDTAAVECFARMFASRRNYDVAQGSDATGRPRCGVLEQSWRVGGASGAELAALEAFRAEPALRTVRAATVEIYGEAAPPPPNATVYFRGVDELDGPMTKYAMVEL</sequence>
<organism evidence="1 2">
    <name type="scientific">Belnapia arida</name>
    <dbReference type="NCBI Taxonomy" id="2804533"/>
    <lineage>
        <taxon>Bacteria</taxon>
        <taxon>Pseudomonadati</taxon>
        <taxon>Pseudomonadota</taxon>
        <taxon>Alphaproteobacteria</taxon>
        <taxon>Acetobacterales</taxon>
        <taxon>Roseomonadaceae</taxon>
        <taxon>Belnapia</taxon>
    </lineage>
</organism>
<dbReference type="RefSeq" id="WP_202834723.1">
    <property type="nucleotide sequence ID" value="NZ_JAETWB010000028.1"/>
</dbReference>
<gene>
    <name evidence="1" type="ORF">JMJ56_26295</name>
</gene>
<accession>A0ABS1UBK4</accession>
<name>A0ABS1UBK4_9PROT</name>
<proteinExistence type="predicted"/>
<dbReference type="Pfam" id="PF11379">
    <property type="entry name" value="DUF3182"/>
    <property type="match status" value="1"/>
</dbReference>
<comment type="caution">
    <text evidence="1">The sequence shown here is derived from an EMBL/GenBank/DDBJ whole genome shotgun (WGS) entry which is preliminary data.</text>
</comment>
<evidence type="ECO:0000313" key="2">
    <source>
        <dbReference type="Proteomes" id="UP000660885"/>
    </source>
</evidence>
<dbReference type="InterPro" id="IPR021519">
    <property type="entry name" value="DUF3182"/>
</dbReference>
<dbReference type="Proteomes" id="UP000660885">
    <property type="component" value="Unassembled WGS sequence"/>
</dbReference>
<dbReference type="SUPFAM" id="SSF56059">
    <property type="entry name" value="Glutathione synthetase ATP-binding domain-like"/>
    <property type="match status" value="1"/>
</dbReference>